<reference evidence="2" key="1">
    <citation type="submission" date="2019-11" db="UniProtKB">
        <authorList>
            <consortium name="WormBaseParasite"/>
        </authorList>
    </citation>
    <scope>IDENTIFICATION</scope>
</reference>
<dbReference type="SMART" id="SM00450">
    <property type="entry name" value="RHOD"/>
    <property type="match status" value="1"/>
</dbReference>
<proteinExistence type="predicted"/>
<dbReference type="Gene3D" id="3.40.250.10">
    <property type="entry name" value="Rhodanese-like domain"/>
    <property type="match status" value="1"/>
</dbReference>
<accession>A0A5K3F680</accession>
<organism evidence="2">
    <name type="scientific">Mesocestoides corti</name>
    <name type="common">Flatworm</name>
    <dbReference type="NCBI Taxonomy" id="53468"/>
    <lineage>
        <taxon>Eukaryota</taxon>
        <taxon>Metazoa</taxon>
        <taxon>Spiralia</taxon>
        <taxon>Lophotrochozoa</taxon>
        <taxon>Platyhelminthes</taxon>
        <taxon>Cestoda</taxon>
        <taxon>Eucestoda</taxon>
        <taxon>Cyclophyllidea</taxon>
        <taxon>Mesocestoididae</taxon>
        <taxon>Mesocestoides</taxon>
    </lineage>
</organism>
<dbReference type="GO" id="GO:0004792">
    <property type="term" value="F:thiosulfate-cyanide sulfurtransferase activity"/>
    <property type="evidence" value="ECO:0007669"/>
    <property type="project" value="TreeGrafter"/>
</dbReference>
<dbReference type="AlphaFoldDB" id="A0A5K3F680"/>
<dbReference type="InterPro" id="IPR001763">
    <property type="entry name" value="Rhodanese-like_dom"/>
</dbReference>
<protein>
    <submittedName>
        <fullName evidence="2">Rhodanese domain-containing protein</fullName>
    </submittedName>
</protein>
<dbReference type="SUPFAM" id="SSF52821">
    <property type="entry name" value="Rhodanese/Cell cycle control phosphatase"/>
    <property type="match status" value="1"/>
</dbReference>
<evidence type="ECO:0000259" key="1">
    <source>
        <dbReference type="PROSITE" id="PS50206"/>
    </source>
</evidence>
<sequence length="189" mass="21472">MSTIFLDQFSARASQLTNFKGMFFRNRGMQLCARMVRSSIRCRMVVEPRRLLRSAQSVRSMLGYTSACRHLATRSNSIWITKKELSSLLNSSDILIIDVREPNEILETGIIPGAFNVPFSKIKESLSSNSTLFRERFGFNREDLISKRFVFVCRSGVQSARSVEIAKELGFHNVQSLDGGYEGWISQNS</sequence>
<evidence type="ECO:0000313" key="2">
    <source>
        <dbReference type="WBParaSite" id="MCU_005137-RB"/>
    </source>
</evidence>
<dbReference type="WBParaSite" id="MCU_005137-RB">
    <property type="protein sequence ID" value="MCU_005137-RB"/>
    <property type="gene ID" value="MCU_005137"/>
</dbReference>
<dbReference type="PANTHER" id="PTHR44086">
    <property type="entry name" value="THIOSULFATE SULFURTRANSFERASE RDL2, MITOCHONDRIAL-RELATED"/>
    <property type="match status" value="1"/>
</dbReference>
<dbReference type="PANTHER" id="PTHR44086:SF10">
    <property type="entry name" value="THIOSULFATE SULFURTRANSFERASE_RHODANESE-LIKE DOMAIN-CONTAINING PROTEIN 3"/>
    <property type="match status" value="1"/>
</dbReference>
<dbReference type="Pfam" id="PF00581">
    <property type="entry name" value="Rhodanese"/>
    <property type="match status" value="1"/>
</dbReference>
<feature type="domain" description="Rhodanese" evidence="1">
    <location>
        <begin position="90"/>
        <end position="189"/>
    </location>
</feature>
<dbReference type="PROSITE" id="PS50206">
    <property type="entry name" value="RHODANESE_3"/>
    <property type="match status" value="1"/>
</dbReference>
<name>A0A5K3F680_MESCO</name>
<dbReference type="GO" id="GO:0005739">
    <property type="term" value="C:mitochondrion"/>
    <property type="evidence" value="ECO:0007669"/>
    <property type="project" value="TreeGrafter"/>
</dbReference>
<dbReference type="InterPro" id="IPR036873">
    <property type="entry name" value="Rhodanese-like_dom_sf"/>
</dbReference>